<dbReference type="PANTHER" id="PTHR24028">
    <property type="entry name" value="CADHERIN-87A"/>
    <property type="match status" value="1"/>
</dbReference>
<keyword evidence="5" id="KW-0106">Calcium</keyword>
<dbReference type="PANTHER" id="PTHR24028:SF328">
    <property type="entry name" value="CADHERIN-3"/>
    <property type="match status" value="1"/>
</dbReference>
<comment type="subcellular location">
    <subcellularLocation>
        <location evidence="1">Membrane</location>
        <topology evidence="1">Single-pass membrane protein</topology>
    </subcellularLocation>
</comment>
<evidence type="ECO:0000256" key="2">
    <source>
        <dbReference type="ARBA" id="ARBA00022692"/>
    </source>
</evidence>
<name>E4YBI4_OIKDI</name>
<dbReference type="InterPro" id="IPR002126">
    <property type="entry name" value="Cadherin-like_dom"/>
</dbReference>
<evidence type="ECO:0000256" key="4">
    <source>
        <dbReference type="ARBA" id="ARBA00023180"/>
    </source>
</evidence>
<organism evidence="7">
    <name type="scientific">Oikopleura dioica</name>
    <name type="common">Tunicate</name>
    <dbReference type="NCBI Taxonomy" id="34765"/>
    <lineage>
        <taxon>Eukaryota</taxon>
        <taxon>Metazoa</taxon>
        <taxon>Chordata</taxon>
        <taxon>Tunicata</taxon>
        <taxon>Appendicularia</taxon>
        <taxon>Copelata</taxon>
        <taxon>Oikopleuridae</taxon>
        <taxon>Oikopleura</taxon>
    </lineage>
</organism>
<feature type="domain" description="Cadherin" evidence="6">
    <location>
        <begin position="308"/>
        <end position="392"/>
    </location>
</feature>
<evidence type="ECO:0000256" key="5">
    <source>
        <dbReference type="PROSITE-ProRule" id="PRU00043"/>
    </source>
</evidence>
<keyword evidence="2" id="KW-0812">Transmembrane</keyword>
<feature type="domain" description="Cadherin" evidence="6">
    <location>
        <begin position="91"/>
        <end position="199"/>
    </location>
</feature>
<gene>
    <name evidence="7" type="ORF">GSOID_T00020782001</name>
</gene>
<keyword evidence="4" id="KW-0325">Glycoprotein</keyword>
<accession>E4YBI4</accession>
<dbReference type="InterPro" id="IPR015919">
    <property type="entry name" value="Cadherin-like_sf"/>
</dbReference>
<reference evidence="7" key="1">
    <citation type="journal article" date="2010" name="Science">
        <title>Plasticity of animal genome architecture unmasked by rapid evolution of a pelagic tunicate.</title>
        <authorList>
            <person name="Denoeud F."/>
            <person name="Henriet S."/>
            <person name="Mungpakdee S."/>
            <person name="Aury J.M."/>
            <person name="Da Silva C."/>
            <person name="Brinkmann H."/>
            <person name="Mikhaleva J."/>
            <person name="Olsen L.C."/>
            <person name="Jubin C."/>
            <person name="Canestro C."/>
            <person name="Bouquet J.M."/>
            <person name="Danks G."/>
            <person name="Poulain J."/>
            <person name="Campsteijn C."/>
            <person name="Adamski M."/>
            <person name="Cross I."/>
            <person name="Yadetie F."/>
            <person name="Muffato M."/>
            <person name="Louis A."/>
            <person name="Butcher S."/>
            <person name="Tsagkogeorga G."/>
            <person name="Konrad A."/>
            <person name="Singh S."/>
            <person name="Jensen M.F."/>
            <person name="Cong E.H."/>
            <person name="Eikeseth-Otteraa H."/>
            <person name="Noel B."/>
            <person name="Anthouard V."/>
            <person name="Porcel B.M."/>
            <person name="Kachouri-Lafond R."/>
            <person name="Nishino A."/>
            <person name="Ugolini M."/>
            <person name="Chourrout P."/>
            <person name="Nishida H."/>
            <person name="Aasland R."/>
            <person name="Huzurbazar S."/>
            <person name="Westhof E."/>
            <person name="Delsuc F."/>
            <person name="Lehrach H."/>
            <person name="Reinhardt R."/>
            <person name="Weissenbach J."/>
            <person name="Roy S.W."/>
            <person name="Artiguenave F."/>
            <person name="Postlethwait J.H."/>
            <person name="Manak J.R."/>
            <person name="Thompson E.M."/>
            <person name="Jaillon O."/>
            <person name="Du Pasquier L."/>
            <person name="Boudinot P."/>
            <person name="Liberles D.A."/>
            <person name="Volff J.N."/>
            <person name="Philippe H."/>
            <person name="Lenhard B."/>
            <person name="Roest Crollius H."/>
            <person name="Wincker P."/>
            <person name="Chourrout D."/>
        </authorList>
    </citation>
    <scope>NUCLEOTIDE SEQUENCE [LARGE SCALE GENOMIC DNA]</scope>
</reference>
<evidence type="ECO:0000256" key="1">
    <source>
        <dbReference type="ARBA" id="ARBA00004167"/>
    </source>
</evidence>
<sequence>MTELPVDPAVIALHYIQGRRHFIKTSSPPRLSSLLKYSSRFGILYWKDKSTRIAGNLTVAALEERTQLLTEKVIFIEGSPLEGLAPAIIPPPPPLFATKIEDQKPITIYLELNVSESENIGNIVGKLNFTKGSHFDGSPENALIVNSIGEIIVNKLIDFEMVEKFQIIFYERDLRRPSWFSKVEVSFNVIDVNDEAPLISGMPELLVIDETKVGQVVASLSVRDKDTANPFFLRWILSYPFELSEYFSISDSGELILEKYPENIFSGEIRVVASDNVKETISTVKVLVEKRKPSFIGRTGRSCEIAEYSASISEGAKIGAKITSLPRKFKILEASDGYTDYFRSSRGHLYLRKELDFEKIEKVALLVQMTNEKCQAILDISVEDLNDETPRFLRKFTFNATKEIGTVVGEVDAFDADKNDVLIYSTDSNLISISKDGKIELVELPISNEITTLLTASDGLHATTTDLTIYFKNSSLKMPMNLSSWADMNDAEIYSFQEGAKIFVDHELFYVAENILKYNEKYARFSGKFNLPIINLESGQKSTLQIVLCRKKEPMNFRISFSSTPVKLTLETCRNGSWLASLPDFLELKANELYLNIPTIFFQKSVGKQFSSDFVCLQSAELQPMTFDLTAGYFEKLEFEKERYIFHENRGKVKLFPSPYQYAFSSDDDVISVAQSGDLTLKSFRDGEKISAKVRASSLTYPVITASTTVTFISNSTRSKVIECNNSCTTNDDYIFKDEARLERNLDGSISVKQAFTNEKIIIEKGCSGCTCSIFAISKTSAGGLSDKKTIKKLVLTEDSKFIDLVDETVRLKDSSIKKSIEAFVFPVARNAHLSK</sequence>
<protein>
    <recommendedName>
        <fullName evidence="6">Cadherin domain-containing protein</fullName>
    </recommendedName>
</protein>
<keyword evidence="3" id="KW-1133">Transmembrane helix</keyword>
<evidence type="ECO:0000259" key="6">
    <source>
        <dbReference type="PROSITE" id="PS50268"/>
    </source>
</evidence>
<dbReference type="Proteomes" id="UP000011014">
    <property type="component" value="Unassembled WGS sequence"/>
</dbReference>
<dbReference type="AlphaFoldDB" id="E4YBI4"/>
<proteinExistence type="predicted"/>
<dbReference type="CDD" id="cd11304">
    <property type="entry name" value="Cadherin_repeat"/>
    <property type="match status" value="1"/>
</dbReference>
<evidence type="ECO:0000313" key="7">
    <source>
        <dbReference type="EMBL" id="CBY32921.1"/>
    </source>
</evidence>
<dbReference type="SUPFAM" id="SSF49313">
    <property type="entry name" value="Cadherin-like"/>
    <property type="match status" value="3"/>
</dbReference>
<keyword evidence="3" id="KW-0472">Membrane</keyword>
<dbReference type="EMBL" id="FN654380">
    <property type="protein sequence ID" value="CBY32921.1"/>
    <property type="molecule type" value="Genomic_DNA"/>
</dbReference>
<evidence type="ECO:0000256" key="3">
    <source>
        <dbReference type="ARBA" id="ARBA00022989"/>
    </source>
</evidence>
<dbReference type="Gene3D" id="2.60.40.60">
    <property type="entry name" value="Cadherins"/>
    <property type="match status" value="4"/>
</dbReference>
<dbReference type="InterPro" id="IPR050174">
    <property type="entry name" value="Protocadherin/Cadherin-CA"/>
</dbReference>
<dbReference type="PRINTS" id="PR00205">
    <property type="entry name" value="CADHERIN"/>
</dbReference>
<dbReference type="GO" id="GO:0005509">
    <property type="term" value="F:calcium ion binding"/>
    <property type="evidence" value="ECO:0007669"/>
    <property type="project" value="UniProtKB-UniRule"/>
</dbReference>
<dbReference type="GO" id="GO:0007156">
    <property type="term" value="P:homophilic cell adhesion via plasma membrane adhesion molecules"/>
    <property type="evidence" value="ECO:0007669"/>
    <property type="project" value="InterPro"/>
</dbReference>
<dbReference type="GO" id="GO:0005886">
    <property type="term" value="C:plasma membrane"/>
    <property type="evidence" value="ECO:0007669"/>
    <property type="project" value="TreeGrafter"/>
</dbReference>
<dbReference type="PROSITE" id="PS50268">
    <property type="entry name" value="CADHERIN_2"/>
    <property type="match status" value="2"/>
</dbReference>